<dbReference type="OrthoDB" id="407658at2759"/>
<keyword evidence="10" id="KW-1185">Reference proteome</keyword>
<reference evidence="11" key="1">
    <citation type="submission" date="2017-02" db="UniProtKB">
        <authorList>
            <consortium name="WormBaseParasite"/>
        </authorList>
    </citation>
    <scope>IDENTIFICATION</scope>
</reference>
<evidence type="ECO:0000256" key="1">
    <source>
        <dbReference type="ARBA" id="ARBA00004604"/>
    </source>
</evidence>
<dbReference type="STRING" id="318479.A0A0N4UDX1"/>
<evidence type="ECO:0000313" key="9">
    <source>
        <dbReference type="Proteomes" id="UP000038040"/>
    </source>
</evidence>
<evidence type="ECO:0000256" key="6">
    <source>
        <dbReference type="RuleBase" id="RU367086"/>
    </source>
</evidence>
<comment type="similarity">
    <text evidence="2 6">Belongs to the RPF2 family.</text>
</comment>
<dbReference type="Proteomes" id="UP000274756">
    <property type="component" value="Unassembled WGS sequence"/>
</dbReference>
<dbReference type="PANTHER" id="PTHR12728">
    <property type="entry name" value="BRIX DOMAIN CONTAINING PROTEIN"/>
    <property type="match status" value="1"/>
</dbReference>
<evidence type="ECO:0000313" key="10">
    <source>
        <dbReference type="Proteomes" id="UP000274756"/>
    </source>
</evidence>
<gene>
    <name evidence="8" type="ORF">DME_LOCUS9289</name>
</gene>
<proteinExistence type="inferred from homology"/>
<reference evidence="8 10" key="2">
    <citation type="submission" date="2018-11" db="EMBL/GenBank/DDBJ databases">
        <authorList>
            <consortium name="Pathogen Informatics"/>
        </authorList>
    </citation>
    <scope>NUCLEOTIDE SEQUENCE [LARGE SCALE GENOMIC DNA]</scope>
</reference>
<sequence length="278" mass="32154">MVRHFFLTRRGKKFLMNREPKIIENDKMAFIIKGGKTNSIVSSALREFYLLKKPLVQQLKKKNPYHPFEDDTSIEKFSMKFDSSLFLFGSNSKKHPNSLIFGRMYDYHILDMVELRIEKFVPHAILGEKPCIILQGDSFESDPFRRIGNLMVDWLRGSVVNSIRLEGLETVISLTAIFDKILFRVYRICLKNSTSDVPRVELLESGPRIDFSVQRMKLASENLLKTALKQPKQLIAKPRKNLSNNVFGTKLARVHVGNQNIDALQTRKVKALKRNKEN</sequence>
<dbReference type="PANTHER" id="PTHR12728:SF0">
    <property type="entry name" value="RIBOSOME PRODUCTION FACTOR 2 HOMOLOG"/>
    <property type="match status" value="1"/>
</dbReference>
<evidence type="ECO:0000313" key="8">
    <source>
        <dbReference type="EMBL" id="VDN59316.1"/>
    </source>
</evidence>
<dbReference type="Proteomes" id="UP000038040">
    <property type="component" value="Unplaced"/>
</dbReference>
<protein>
    <recommendedName>
        <fullName evidence="3 6">Ribosome production factor 2 homolog</fullName>
    </recommendedName>
    <alternativeName>
        <fullName evidence="5 6">Ribosome biogenesis protein RPF2 homolog</fullName>
    </alternativeName>
</protein>
<evidence type="ECO:0000256" key="4">
    <source>
        <dbReference type="ARBA" id="ARBA00023242"/>
    </source>
</evidence>
<dbReference type="InterPro" id="IPR039770">
    <property type="entry name" value="Rpf2"/>
</dbReference>
<dbReference type="GO" id="GO:0019843">
    <property type="term" value="F:rRNA binding"/>
    <property type="evidence" value="ECO:0007669"/>
    <property type="project" value="UniProtKB-UniRule"/>
</dbReference>
<dbReference type="SMART" id="SM00879">
    <property type="entry name" value="Brix"/>
    <property type="match status" value="1"/>
</dbReference>
<dbReference type="EMBL" id="UYYG01001179">
    <property type="protein sequence ID" value="VDN59316.1"/>
    <property type="molecule type" value="Genomic_DNA"/>
</dbReference>
<evidence type="ECO:0000259" key="7">
    <source>
        <dbReference type="PROSITE" id="PS50833"/>
    </source>
</evidence>
<dbReference type="WBParaSite" id="DME_0000554801-mRNA-1">
    <property type="protein sequence ID" value="DME_0000554801-mRNA-1"/>
    <property type="gene ID" value="DME_0000554801"/>
</dbReference>
<evidence type="ECO:0000256" key="5">
    <source>
        <dbReference type="ARBA" id="ARBA00030889"/>
    </source>
</evidence>
<dbReference type="Pfam" id="PF04427">
    <property type="entry name" value="Brix"/>
    <property type="match status" value="1"/>
</dbReference>
<keyword evidence="4 6" id="KW-0539">Nucleus</keyword>
<feature type="domain" description="Brix" evidence="7">
    <location>
        <begin position="27"/>
        <end position="222"/>
    </location>
</feature>
<comment type="subcellular location">
    <subcellularLocation>
        <location evidence="1 6">Nucleus</location>
        <location evidence="1 6">Nucleolus</location>
    </subcellularLocation>
</comment>
<organism evidence="9 11">
    <name type="scientific">Dracunculus medinensis</name>
    <name type="common">Guinea worm</name>
    <dbReference type="NCBI Taxonomy" id="318479"/>
    <lineage>
        <taxon>Eukaryota</taxon>
        <taxon>Metazoa</taxon>
        <taxon>Ecdysozoa</taxon>
        <taxon>Nematoda</taxon>
        <taxon>Chromadorea</taxon>
        <taxon>Rhabditida</taxon>
        <taxon>Spirurina</taxon>
        <taxon>Dracunculoidea</taxon>
        <taxon>Dracunculidae</taxon>
        <taxon>Dracunculus</taxon>
    </lineage>
</organism>
<dbReference type="GO" id="GO:0000027">
    <property type="term" value="P:ribosomal large subunit assembly"/>
    <property type="evidence" value="ECO:0007669"/>
    <property type="project" value="InterPro"/>
</dbReference>
<dbReference type="InterPro" id="IPR007109">
    <property type="entry name" value="Brix"/>
</dbReference>
<evidence type="ECO:0000256" key="2">
    <source>
        <dbReference type="ARBA" id="ARBA00010782"/>
    </source>
</evidence>
<dbReference type="GO" id="GO:0005730">
    <property type="term" value="C:nucleolus"/>
    <property type="evidence" value="ECO:0007669"/>
    <property type="project" value="UniProtKB-SubCell"/>
</dbReference>
<accession>A0A0N4UDX1</accession>
<evidence type="ECO:0000256" key="3">
    <source>
        <dbReference type="ARBA" id="ARBA00020387"/>
    </source>
</evidence>
<dbReference type="GO" id="GO:0000463">
    <property type="term" value="P:maturation of LSU-rRNA from tricistronic rRNA transcript (SSU-rRNA, 5.8S rRNA, LSU-rRNA)"/>
    <property type="evidence" value="ECO:0007669"/>
    <property type="project" value="TreeGrafter"/>
</dbReference>
<name>A0A0N4UDX1_DRAME</name>
<evidence type="ECO:0000313" key="11">
    <source>
        <dbReference type="WBParaSite" id="DME_0000554801-mRNA-1"/>
    </source>
</evidence>
<dbReference type="AlphaFoldDB" id="A0A0N4UDX1"/>
<dbReference type="PROSITE" id="PS50833">
    <property type="entry name" value="BRIX"/>
    <property type="match status" value="1"/>
</dbReference>